<evidence type="ECO:0000313" key="3">
    <source>
        <dbReference type="EMBL" id="BCT76072.1"/>
    </source>
</evidence>
<feature type="compositionally biased region" description="Low complexity" evidence="1">
    <location>
        <begin position="178"/>
        <end position="191"/>
    </location>
</feature>
<organism evidence="3 4">
    <name type="scientific">Sinomonas cyclohexanicum</name>
    <name type="common">Corynebacterium cyclohexanicum</name>
    <dbReference type="NCBI Taxonomy" id="322009"/>
    <lineage>
        <taxon>Bacteria</taxon>
        <taxon>Bacillati</taxon>
        <taxon>Actinomycetota</taxon>
        <taxon>Actinomycetes</taxon>
        <taxon>Micrococcales</taxon>
        <taxon>Micrococcaceae</taxon>
        <taxon>Sinomonas</taxon>
    </lineage>
</organism>
<sequence length="222" mass="21778">MSDTGAARSRIGQPKAVPRWAKKSIVVLIALVFALLAFGATTQTWVDAEVQGSAVRTAHLSVQGSKAATSVSALALVGLAGTLAAAVAGRIGRAVAAAVVVLAGAGVAVACAAVLADPRAAAEGSIAQATGLAGTDAVATLTPYPALAAAAGSLLALSGVLLLVASRHWALRTRYDAARPAPSSGPAPGAAEGTRGKVQDEGASVDGIDGWDRLSRGEDPTG</sequence>
<reference evidence="3 4" key="1">
    <citation type="journal article" date="2021" name="J. Biosci. Bioeng.">
        <title>Identification and characterization of a chc gene cluster responsible for the aromatization pathway of cyclohexanecarboxylate degradation in Sinomonas cyclohexanicum ATCC 51369.</title>
        <authorList>
            <person name="Yamamoto T."/>
            <person name="Hasegawa Y."/>
            <person name="Lau P.C.K."/>
            <person name="Iwaki H."/>
        </authorList>
    </citation>
    <scope>NUCLEOTIDE SEQUENCE [LARGE SCALE GENOMIC DNA]</scope>
    <source>
        <strain evidence="3 4">ATCC 51369</strain>
    </source>
</reference>
<gene>
    <name evidence="3" type="ORF">SCMU_19140</name>
</gene>
<proteinExistence type="predicted"/>
<dbReference type="RefSeq" id="WP_229232725.1">
    <property type="nucleotide sequence ID" value="NZ_AP024525.1"/>
</dbReference>
<evidence type="ECO:0000313" key="4">
    <source>
        <dbReference type="Proteomes" id="UP001319861"/>
    </source>
</evidence>
<dbReference type="Pfam" id="PF09534">
    <property type="entry name" value="Trp_oprn_chp"/>
    <property type="match status" value="1"/>
</dbReference>
<dbReference type="InterPro" id="IPR019051">
    <property type="entry name" value="Trp_biosyn_TM_oprn/chp"/>
</dbReference>
<evidence type="ECO:0000256" key="1">
    <source>
        <dbReference type="SAM" id="MobiDB-lite"/>
    </source>
</evidence>
<keyword evidence="2" id="KW-1133">Transmembrane helix</keyword>
<keyword evidence="2" id="KW-0472">Membrane</keyword>
<keyword evidence="2" id="KW-0812">Transmembrane</keyword>
<name>A0ABM7PUZ2_SINCY</name>
<protein>
    <recommendedName>
        <fullName evidence="5">Membrane protein (TIGR02234 family)</fullName>
    </recommendedName>
</protein>
<feature type="transmembrane region" description="Helical" evidence="2">
    <location>
        <begin position="144"/>
        <end position="165"/>
    </location>
</feature>
<keyword evidence="4" id="KW-1185">Reference proteome</keyword>
<feature type="transmembrane region" description="Helical" evidence="2">
    <location>
        <begin position="95"/>
        <end position="116"/>
    </location>
</feature>
<feature type="compositionally biased region" description="Basic and acidic residues" evidence="1">
    <location>
        <begin position="210"/>
        <end position="222"/>
    </location>
</feature>
<evidence type="ECO:0000256" key="2">
    <source>
        <dbReference type="SAM" id="Phobius"/>
    </source>
</evidence>
<accession>A0ABM7PUZ2</accession>
<dbReference type="Proteomes" id="UP001319861">
    <property type="component" value="Chromosome"/>
</dbReference>
<evidence type="ECO:0008006" key="5">
    <source>
        <dbReference type="Google" id="ProtNLM"/>
    </source>
</evidence>
<dbReference type="EMBL" id="AP024525">
    <property type="protein sequence ID" value="BCT76072.1"/>
    <property type="molecule type" value="Genomic_DNA"/>
</dbReference>
<feature type="region of interest" description="Disordered" evidence="1">
    <location>
        <begin position="177"/>
        <end position="222"/>
    </location>
</feature>
<feature type="transmembrane region" description="Helical" evidence="2">
    <location>
        <begin position="25"/>
        <end position="46"/>
    </location>
</feature>
<feature type="transmembrane region" description="Helical" evidence="2">
    <location>
        <begin position="66"/>
        <end position="88"/>
    </location>
</feature>